<dbReference type="Pfam" id="PF07282">
    <property type="entry name" value="Cas12f1-like_TNB"/>
    <property type="match status" value="1"/>
</dbReference>
<keyword evidence="8" id="KW-0489">Methyltransferase</keyword>
<comment type="similarity">
    <text evidence="1">In the C-terminal section; belongs to the transposase 35 family.</text>
</comment>
<evidence type="ECO:0000256" key="5">
    <source>
        <dbReference type="SAM" id="MobiDB-lite"/>
    </source>
</evidence>
<dbReference type="AlphaFoldDB" id="T0YTD3"/>
<dbReference type="GO" id="GO:0003677">
    <property type="term" value="F:DNA binding"/>
    <property type="evidence" value="ECO:0007669"/>
    <property type="project" value="UniProtKB-KW"/>
</dbReference>
<dbReference type="GO" id="GO:0006310">
    <property type="term" value="P:DNA recombination"/>
    <property type="evidence" value="ECO:0007669"/>
    <property type="project" value="UniProtKB-KW"/>
</dbReference>
<name>T0YTD3_9ZZZZ</name>
<feature type="compositionally biased region" description="Basic residues" evidence="5">
    <location>
        <begin position="11"/>
        <end position="34"/>
    </location>
</feature>
<feature type="non-terminal residue" evidence="8">
    <location>
        <position position="163"/>
    </location>
</feature>
<keyword evidence="3" id="KW-0238">DNA-binding</keyword>
<dbReference type="InterPro" id="IPR010095">
    <property type="entry name" value="Cas12f1-like_TNB"/>
</dbReference>
<feature type="region of interest" description="Disordered" evidence="5">
    <location>
        <begin position="1"/>
        <end position="34"/>
    </location>
</feature>
<gene>
    <name evidence="8" type="ORF">B1A_18461</name>
</gene>
<evidence type="ECO:0000256" key="2">
    <source>
        <dbReference type="ARBA" id="ARBA00022578"/>
    </source>
</evidence>
<dbReference type="InterPro" id="IPR001959">
    <property type="entry name" value="Transposase"/>
</dbReference>
<proteinExistence type="inferred from homology"/>
<reference evidence="8" key="1">
    <citation type="submission" date="2013-08" db="EMBL/GenBank/DDBJ databases">
        <authorList>
            <person name="Mendez C."/>
            <person name="Richter M."/>
            <person name="Ferrer M."/>
            <person name="Sanchez J."/>
        </authorList>
    </citation>
    <scope>NUCLEOTIDE SEQUENCE</scope>
</reference>
<evidence type="ECO:0000259" key="6">
    <source>
        <dbReference type="Pfam" id="PF01385"/>
    </source>
</evidence>
<comment type="caution">
    <text evidence="8">The sequence shown here is derived from an EMBL/GenBank/DDBJ whole genome shotgun (WGS) entry which is preliminary data.</text>
</comment>
<evidence type="ECO:0000256" key="3">
    <source>
        <dbReference type="ARBA" id="ARBA00023125"/>
    </source>
</evidence>
<dbReference type="NCBIfam" id="NF040570">
    <property type="entry name" value="guided_TnpB"/>
    <property type="match status" value="1"/>
</dbReference>
<protein>
    <submittedName>
        <fullName evidence="8">DNA (Cytosine-5-)-methyltransferase</fullName>
    </submittedName>
</protein>
<dbReference type="Pfam" id="PF01385">
    <property type="entry name" value="OrfB_IS605"/>
    <property type="match status" value="1"/>
</dbReference>
<evidence type="ECO:0000259" key="7">
    <source>
        <dbReference type="Pfam" id="PF07282"/>
    </source>
</evidence>
<dbReference type="EMBL" id="AUZX01013619">
    <property type="protein sequence ID" value="EQD35087.1"/>
    <property type="molecule type" value="Genomic_DNA"/>
</dbReference>
<sequence>MPALLSDQEARRKRHLQRRMARQVKGSKRRSRTKHQVAVLLERESSRRKDWIEKTTTGLVREFDIIAVEDLKIKNMVRSARGTIEHPGTNVASKSGLNRSIHAQSWGTFRTRLTDKATRADSPVLVIAVPAANTSRHCSDCGHVAKENRESQAVFLCQSCGHQ</sequence>
<evidence type="ECO:0000313" key="8">
    <source>
        <dbReference type="EMBL" id="EQD35087.1"/>
    </source>
</evidence>
<dbReference type="GO" id="GO:0032259">
    <property type="term" value="P:methylation"/>
    <property type="evidence" value="ECO:0007669"/>
    <property type="project" value="UniProtKB-KW"/>
</dbReference>
<keyword evidence="8" id="KW-0808">Transferase</keyword>
<dbReference type="GO" id="GO:0032196">
    <property type="term" value="P:transposition"/>
    <property type="evidence" value="ECO:0007669"/>
    <property type="project" value="UniProtKB-KW"/>
</dbReference>
<reference evidence="8" key="2">
    <citation type="journal article" date="2014" name="ISME J.">
        <title>Microbial stratification in low pH oxic and suboxic macroscopic growths along an acid mine drainage.</title>
        <authorList>
            <person name="Mendez-Garcia C."/>
            <person name="Mesa V."/>
            <person name="Sprenger R.R."/>
            <person name="Richter M."/>
            <person name="Diez M.S."/>
            <person name="Solano J."/>
            <person name="Bargiela R."/>
            <person name="Golyshina O.V."/>
            <person name="Manteca A."/>
            <person name="Ramos J.L."/>
            <person name="Gallego J.R."/>
            <person name="Llorente I."/>
            <person name="Martins Dos Santos V.A."/>
            <person name="Jensen O.N."/>
            <person name="Pelaez A.I."/>
            <person name="Sanchez J."/>
            <person name="Ferrer M."/>
        </authorList>
    </citation>
    <scope>NUCLEOTIDE SEQUENCE</scope>
</reference>
<accession>T0YTD3</accession>
<evidence type="ECO:0000256" key="4">
    <source>
        <dbReference type="ARBA" id="ARBA00023172"/>
    </source>
</evidence>
<feature type="domain" description="Probable transposase IS891/IS1136/IS1341" evidence="6">
    <location>
        <begin position="10"/>
        <end position="79"/>
    </location>
</feature>
<dbReference type="GO" id="GO:0008168">
    <property type="term" value="F:methyltransferase activity"/>
    <property type="evidence" value="ECO:0007669"/>
    <property type="project" value="UniProtKB-KW"/>
</dbReference>
<keyword evidence="4" id="KW-0233">DNA recombination</keyword>
<feature type="domain" description="Cas12f1-like TNB" evidence="7">
    <location>
        <begin position="106"/>
        <end position="163"/>
    </location>
</feature>
<keyword evidence="2" id="KW-0815">Transposition</keyword>
<organism evidence="8">
    <name type="scientific">mine drainage metagenome</name>
    <dbReference type="NCBI Taxonomy" id="410659"/>
    <lineage>
        <taxon>unclassified sequences</taxon>
        <taxon>metagenomes</taxon>
        <taxon>ecological metagenomes</taxon>
    </lineage>
</organism>
<evidence type="ECO:0000256" key="1">
    <source>
        <dbReference type="ARBA" id="ARBA00008761"/>
    </source>
</evidence>